<feature type="signal peptide" evidence="1">
    <location>
        <begin position="1"/>
        <end position="21"/>
    </location>
</feature>
<dbReference type="AlphaFoldDB" id="A0A5M8NZE5"/>
<dbReference type="InterPro" id="IPR011871">
    <property type="entry name" value="Fib_succ_major"/>
</dbReference>
<name>A0A5M8NZE5_9BACT</name>
<evidence type="ECO:0000256" key="1">
    <source>
        <dbReference type="SAM" id="SignalP"/>
    </source>
</evidence>
<accession>A0A5M8NZE5</accession>
<feature type="chain" id="PRO_5024299270" description="Fibrobacter succinogenes major paralogous domain-containing protein" evidence="1">
    <location>
        <begin position="22"/>
        <end position="282"/>
    </location>
</feature>
<gene>
    <name evidence="3" type="ORF">EZS26_002281</name>
</gene>
<keyword evidence="1" id="KW-0732">Signal</keyword>
<organism evidence="3 4">
    <name type="scientific">Candidatus Ordinivivax streblomastigis</name>
    <dbReference type="NCBI Taxonomy" id="2540710"/>
    <lineage>
        <taxon>Bacteria</taxon>
        <taxon>Pseudomonadati</taxon>
        <taxon>Bacteroidota</taxon>
        <taxon>Bacteroidia</taxon>
        <taxon>Bacteroidales</taxon>
        <taxon>Candidatus Ordinivivax</taxon>
    </lineage>
</organism>
<dbReference type="EMBL" id="SNRX01000017">
    <property type="protein sequence ID" value="KAA6301537.1"/>
    <property type="molecule type" value="Genomic_DNA"/>
</dbReference>
<evidence type="ECO:0000313" key="3">
    <source>
        <dbReference type="EMBL" id="KAA6301537.1"/>
    </source>
</evidence>
<dbReference type="NCBIfam" id="TIGR02145">
    <property type="entry name" value="Fib_succ_major"/>
    <property type="match status" value="1"/>
</dbReference>
<sequence>MKRKVFSVMTFIILSVASVCSQVRINGLNYVINGSLGIGPSATISTQSDGLQAGKTIPPGMYQNDGSTWVKVDSVESTDDIVTADQAEDSLGTVTDVDGNSYRIFQFGNAGCWMTENLKTTHYADSTELKLNNKSKSKAKAKSYAYPNNSAANKEAYGLLYTWPAASGRITNALIPEANSSTQDQYQGICPIGWHLPSDYEWNVLENELANNPTLSDEFKTPFAGCSGDNIMQNYGARAYFWSSSFYTTNAICYWYLTSNSKDLHHYYNKKQYLYSIRCKKD</sequence>
<dbReference type="Pfam" id="PF09603">
    <property type="entry name" value="Fib_succ_major"/>
    <property type="match status" value="1"/>
</dbReference>
<reference evidence="3 4" key="1">
    <citation type="submission" date="2019-03" db="EMBL/GenBank/DDBJ databases">
        <title>Single cell metagenomics reveals metabolic interactions within the superorganism composed of flagellate Streblomastix strix and complex community of Bacteroidetes bacteria on its surface.</title>
        <authorList>
            <person name="Treitli S.C."/>
            <person name="Kolisko M."/>
            <person name="Husnik F."/>
            <person name="Keeling P."/>
            <person name="Hampl V."/>
        </authorList>
    </citation>
    <scope>NUCLEOTIDE SEQUENCE [LARGE SCALE GENOMIC DNA]</scope>
    <source>
        <strain evidence="3">St1</strain>
    </source>
</reference>
<comment type="caution">
    <text evidence="3">The sequence shown here is derived from an EMBL/GenBank/DDBJ whole genome shotgun (WGS) entry which is preliminary data.</text>
</comment>
<feature type="domain" description="Fibrobacter succinogenes major paralogous" evidence="2">
    <location>
        <begin position="111"/>
        <end position="214"/>
    </location>
</feature>
<evidence type="ECO:0000259" key="2">
    <source>
        <dbReference type="Pfam" id="PF09603"/>
    </source>
</evidence>
<evidence type="ECO:0000313" key="4">
    <source>
        <dbReference type="Proteomes" id="UP000324575"/>
    </source>
</evidence>
<proteinExistence type="predicted"/>
<protein>
    <recommendedName>
        <fullName evidence="2">Fibrobacter succinogenes major paralogous domain-containing protein</fullName>
    </recommendedName>
</protein>
<dbReference type="Proteomes" id="UP000324575">
    <property type="component" value="Unassembled WGS sequence"/>
</dbReference>